<organism evidence="1 2">
    <name type="scientific">Pseudomonas syringae pv. actinidiae</name>
    <dbReference type="NCBI Taxonomy" id="103796"/>
    <lineage>
        <taxon>Bacteria</taxon>
        <taxon>Pseudomonadati</taxon>
        <taxon>Pseudomonadota</taxon>
        <taxon>Gammaproteobacteria</taxon>
        <taxon>Pseudomonadales</taxon>
        <taxon>Pseudomonadaceae</taxon>
        <taxon>Pseudomonas</taxon>
        <taxon>Pseudomonas syringae</taxon>
    </lineage>
</organism>
<evidence type="ECO:0000313" key="1">
    <source>
        <dbReference type="EMBL" id="GBH17367.1"/>
    </source>
</evidence>
<reference evidence="1 2" key="1">
    <citation type="submission" date="2018-04" db="EMBL/GenBank/DDBJ databases">
        <title>Draft genome sequence of Pseudomonas syringae pv. actinidiae biovar 3 strains isolated from kiwifruit in Kagawa prefecture.</title>
        <authorList>
            <person name="Tabuchi M."/>
            <person name="Saito M."/>
            <person name="Fujiwara S."/>
            <person name="Sasa N."/>
            <person name="Akimitsu K."/>
            <person name="Gomi K."/>
            <person name="Konishi-Sugita S."/>
            <person name="Hamano K."/>
            <person name="Kataoka I."/>
        </authorList>
    </citation>
    <scope>NUCLEOTIDE SEQUENCE [LARGE SCALE GENOMIC DNA]</scope>
    <source>
        <strain evidence="1 2">MAFF212211</strain>
    </source>
</reference>
<accession>A0AAN4Q4U7</accession>
<name>A0AAN4Q4U7_PSESF</name>
<keyword evidence="1" id="KW-0645">Protease</keyword>
<dbReference type="AlphaFoldDB" id="A0AAN4Q4U7"/>
<dbReference type="Proteomes" id="UP000248291">
    <property type="component" value="Unassembled WGS sequence"/>
</dbReference>
<sequence>MLRAQRCSQGPMDAEKRLEATIVLVPHALRGNAVRDAPRHTAVLRCQLGRGSAQVTFAPLRRPTCAPSMGAILEVKVLS</sequence>
<gene>
    <name evidence="1" type="ORF">KPSA3_03331</name>
</gene>
<dbReference type="EMBL" id="BGKA01000103">
    <property type="protein sequence ID" value="GBH17367.1"/>
    <property type="molecule type" value="Genomic_DNA"/>
</dbReference>
<keyword evidence="1" id="KW-0378">Hydrolase</keyword>
<proteinExistence type="predicted"/>
<comment type="caution">
    <text evidence="1">The sequence shown here is derived from an EMBL/GenBank/DDBJ whole genome shotgun (WGS) entry which is preliminary data.</text>
</comment>
<dbReference type="GO" id="GO:0006508">
    <property type="term" value="P:proteolysis"/>
    <property type="evidence" value="ECO:0007669"/>
    <property type="project" value="UniProtKB-KW"/>
</dbReference>
<evidence type="ECO:0000313" key="2">
    <source>
        <dbReference type="Proteomes" id="UP000248291"/>
    </source>
</evidence>
<dbReference type="GO" id="GO:0008233">
    <property type="term" value="F:peptidase activity"/>
    <property type="evidence" value="ECO:0007669"/>
    <property type="project" value="UniProtKB-KW"/>
</dbReference>
<protein>
    <submittedName>
        <fullName evidence="1">Periplasmic serine protease</fullName>
    </submittedName>
</protein>